<reference evidence="3 4" key="1">
    <citation type="journal article" date="2021" name="bioRxiv">
        <title>The Gossypium anomalum genome as a resource for cotton improvement and evolutionary analysis of hybrid incompatibility.</title>
        <authorList>
            <person name="Grover C.E."/>
            <person name="Yuan D."/>
            <person name="Arick M.A."/>
            <person name="Miller E.R."/>
            <person name="Hu G."/>
            <person name="Peterson D.G."/>
            <person name="Wendel J.F."/>
            <person name="Udall J.A."/>
        </authorList>
    </citation>
    <scope>NUCLEOTIDE SEQUENCE [LARGE SCALE GENOMIC DNA]</scope>
    <source>
        <strain evidence="3">JFW-Udall</strain>
        <tissue evidence="3">Leaf</tissue>
    </source>
</reference>
<dbReference type="EMBL" id="JAHUZN010000011">
    <property type="protein sequence ID" value="KAG8478332.1"/>
    <property type="molecule type" value="Genomic_DNA"/>
</dbReference>
<dbReference type="PANTHER" id="PTHR46033:SF8">
    <property type="entry name" value="PROTEIN MAINTENANCE OF MERISTEMS-LIKE"/>
    <property type="match status" value="1"/>
</dbReference>
<organism evidence="3 4">
    <name type="scientific">Gossypium anomalum</name>
    <dbReference type="NCBI Taxonomy" id="47600"/>
    <lineage>
        <taxon>Eukaryota</taxon>
        <taxon>Viridiplantae</taxon>
        <taxon>Streptophyta</taxon>
        <taxon>Embryophyta</taxon>
        <taxon>Tracheophyta</taxon>
        <taxon>Spermatophyta</taxon>
        <taxon>Magnoliopsida</taxon>
        <taxon>eudicotyledons</taxon>
        <taxon>Gunneridae</taxon>
        <taxon>Pentapetalae</taxon>
        <taxon>rosids</taxon>
        <taxon>malvids</taxon>
        <taxon>Malvales</taxon>
        <taxon>Malvaceae</taxon>
        <taxon>Malvoideae</taxon>
        <taxon>Gossypium</taxon>
    </lineage>
</organism>
<dbReference type="InterPro" id="IPR019557">
    <property type="entry name" value="AminoTfrase-like_pln_mobile"/>
</dbReference>
<feature type="region of interest" description="Disordered" evidence="1">
    <location>
        <begin position="313"/>
        <end position="373"/>
    </location>
</feature>
<evidence type="ECO:0000256" key="1">
    <source>
        <dbReference type="SAM" id="MobiDB-lite"/>
    </source>
</evidence>
<name>A0A8J5YC47_9ROSI</name>
<sequence length="485" mass="54098">MATASLIKEDPHIADTVNKMESYRVLRGQVNGLGYSPDARLIPYLELAGFGSAALIWTFDLRYDLISALVERWRPETHTFHLPCGECTVTLEDVALQLGLPIDGSPVMGVSAIAEPAALCYSLLGASSGDDESNLSGLKFTWLKANFQHLPDNATEEELMCAARAYIMHIIGGVLMPNANNNRVHIMYLPLLTDLHNVHSYSWGSAVLAILYRELCRTTKPHAADIGGCLILLQSWVLYRMPFLASSSGTMGIEYYDSLVASSISRIRQRRWGRPRMDVSFDLQPSPEHMQWYFSMGKPYLLGAQSTVVPPHVQRPGAYKPVADIEPDPQPDLEPEREVEPKAQFQAESEQSHSHSADTSYHPDFPDKDYFPGSSGGGCHYRFDNFGSSPSQHSTSLSLYPPQYNTSLGPYPPQYSTPPRMHPLQHGTPPGSSSSMPFDPYDFSSMYQTPSPATEEDVGRRDHPQRERRPPNRYTPRTTPSNHQL</sequence>
<feature type="compositionally biased region" description="Low complexity" evidence="1">
    <location>
        <begin position="472"/>
        <end position="485"/>
    </location>
</feature>
<accession>A0A8J5YC47</accession>
<evidence type="ECO:0000313" key="3">
    <source>
        <dbReference type="EMBL" id="KAG8478332.1"/>
    </source>
</evidence>
<comment type="caution">
    <text evidence="3">The sequence shown here is derived from an EMBL/GenBank/DDBJ whole genome shotgun (WGS) entry which is preliminary data.</text>
</comment>
<dbReference type="Pfam" id="PF10536">
    <property type="entry name" value="PMD"/>
    <property type="match status" value="1"/>
</dbReference>
<feature type="compositionally biased region" description="Basic and acidic residues" evidence="1">
    <location>
        <begin position="457"/>
        <end position="470"/>
    </location>
</feature>
<evidence type="ECO:0000259" key="2">
    <source>
        <dbReference type="Pfam" id="PF10536"/>
    </source>
</evidence>
<protein>
    <recommendedName>
        <fullName evidence="2">Aminotransferase-like plant mobile domain-containing protein</fullName>
    </recommendedName>
</protein>
<feature type="domain" description="Aminotransferase-like plant mobile" evidence="2">
    <location>
        <begin position="49"/>
        <end position="248"/>
    </location>
</feature>
<dbReference type="Proteomes" id="UP000701853">
    <property type="component" value="Chromosome 11"/>
</dbReference>
<keyword evidence="4" id="KW-1185">Reference proteome</keyword>
<dbReference type="OrthoDB" id="1936739at2759"/>
<proteinExistence type="predicted"/>
<gene>
    <name evidence="3" type="ORF">CXB51_028051</name>
</gene>
<dbReference type="GO" id="GO:0010073">
    <property type="term" value="P:meristem maintenance"/>
    <property type="evidence" value="ECO:0007669"/>
    <property type="project" value="InterPro"/>
</dbReference>
<dbReference type="InterPro" id="IPR044824">
    <property type="entry name" value="MAIN-like"/>
</dbReference>
<dbReference type="AlphaFoldDB" id="A0A8J5YC47"/>
<feature type="region of interest" description="Disordered" evidence="1">
    <location>
        <begin position="390"/>
        <end position="485"/>
    </location>
</feature>
<dbReference type="PANTHER" id="PTHR46033">
    <property type="entry name" value="PROTEIN MAIN-LIKE 2"/>
    <property type="match status" value="1"/>
</dbReference>
<evidence type="ECO:0000313" key="4">
    <source>
        <dbReference type="Proteomes" id="UP000701853"/>
    </source>
</evidence>